<protein>
    <submittedName>
        <fullName evidence="1">Uncharacterized protein</fullName>
    </submittedName>
</protein>
<proteinExistence type="predicted"/>
<dbReference type="Proteomes" id="UP001054252">
    <property type="component" value="Unassembled WGS sequence"/>
</dbReference>
<keyword evidence="2" id="KW-1185">Reference proteome</keyword>
<evidence type="ECO:0000313" key="1">
    <source>
        <dbReference type="EMBL" id="GKV26430.1"/>
    </source>
</evidence>
<name>A0AAV5KP64_9ROSI</name>
<sequence>MAAKHKNQRNDFLLTYIEVGVKEGEVIFTVKEDILVHGKIV</sequence>
<reference evidence="1 2" key="1">
    <citation type="journal article" date="2021" name="Commun. Biol.">
        <title>The genome of Shorea leprosula (Dipterocarpaceae) highlights the ecological relevance of drought in aseasonal tropical rainforests.</title>
        <authorList>
            <person name="Ng K.K.S."/>
            <person name="Kobayashi M.J."/>
            <person name="Fawcett J.A."/>
            <person name="Hatakeyama M."/>
            <person name="Paape T."/>
            <person name="Ng C.H."/>
            <person name="Ang C.C."/>
            <person name="Tnah L.H."/>
            <person name="Lee C.T."/>
            <person name="Nishiyama T."/>
            <person name="Sese J."/>
            <person name="O'Brien M.J."/>
            <person name="Copetti D."/>
            <person name="Mohd Noor M.I."/>
            <person name="Ong R.C."/>
            <person name="Putra M."/>
            <person name="Sireger I.Z."/>
            <person name="Indrioko S."/>
            <person name="Kosugi Y."/>
            <person name="Izuno A."/>
            <person name="Isagi Y."/>
            <person name="Lee S.L."/>
            <person name="Shimizu K.K."/>
        </authorList>
    </citation>
    <scope>NUCLEOTIDE SEQUENCE [LARGE SCALE GENOMIC DNA]</scope>
    <source>
        <strain evidence="1">214</strain>
    </source>
</reference>
<comment type="caution">
    <text evidence="1">The sequence shown here is derived from an EMBL/GenBank/DDBJ whole genome shotgun (WGS) entry which is preliminary data.</text>
</comment>
<dbReference type="AlphaFoldDB" id="A0AAV5KP64"/>
<gene>
    <name evidence="1" type="ORF">SLEP1_g35730</name>
</gene>
<dbReference type="EMBL" id="BPVZ01000072">
    <property type="protein sequence ID" value="GKV26430.1"/>
    <property type="molecule type" value="Genomic_DNA"/>
</dbReference>
<accession>A0AAV5KP64</accession>
<evidence type="ECO:0000313" key="2">
    <source>
        <dbReference type="Proteomes" id="UP001054252"/>
    </source>
</evidence>
<organism evidence="1 2">
    <name type="scientific">Rubroshorea leprosula</name>
    <dbReference type="NCBI Taxonomy" id="152421"/>
    <lineage>
        <taxon>Eukaryota</taxon>
        <taxon>Viridiplantae</taxon>
        <taxon>Streptophyta</taxon>
        <taxon>Embryophyta</taxon>
        <taxon>Tracheophyta</taxon>
        <taxon>Spermatophyta</taxon>
        <taxon>Magnoliopsida</taxon>
        <taxon>eudicotyledons</taxon>
        <taxon>Gunneridae</taxon>
        <taxon>Pentapetalae</taxon>
        <taxon>rosids</taxon>
        <taxon>malvids</taxon>
        <taxon>Malvales</taxon>
        <taxon>Dipterocarpaceae</taxon>
        <taxon>Rubroshorea</taxon>
    </lineage>
</organism>